<dbReference type="InterPro" id="IPR052899">
    <property type="entry name" value="Class-I_DAHP_synthase"/>
</dbReference>
<protein>
    <recommendedName>
        <fullName evidence="5">DAHP synthetase I/KDSA domain-containing protein</fullName>
    </recommendedName>
</protein>
<dbReference type="Gene3D" id="3.20.20.70">
    <property type="entry name" value="Aldolase class I"/>
    <property type="match status" value="1"/>
</dbReference>
<dbReference type="GO" id="GO:0009073">
    <property type="term" value="P:aromatic amino acid family biosynthetic process"/>
    <property type="evidence" value="ECO:0007669"/>
    <property type="project" value="InterPro"/>
</dbReference>
<keyword evidence="1" id="KW-0808">Transferase</keyword>
<dbReference type="NCBIfam" id="NF009239">
    <property type="entry name" value="PRK12595.1"/>
    <property type="match status" value="1"/>
</dbReference>
<accession>X1TIM3</accession>
<dbReference type="InterPro" id="IPR041071">
    <property type="entry name" value="DAHP_snth_FXD"/>
</dbReference>
<dbReference type="Pfam" id="PF18152">
    <property type="entry name" value="DAHP_snth_FXD"/>
    <property type="match status" value="1"/>
</dbReference>
<dbReference type="InterPro" id="IPR006268">
    <property type="entry name" value="DAHP_syn_2"/>
</dbReference>
<proteinExistence type="predicted"/>
<evidence type="ECO:0000313" key="4">
    <source>
        <dbReference type="EMBL" id="GAI79889.1"/>
    </source>
</evidence>
<organism evidence="4">
    <name type="scientific">marine sediment metagenome</name>
    <dbReference type="NCBI Taxonomy" id="412755"/>
    <lineage>
        <taxon>unclassified sequences</taxon>
        <taxon>metagenomes</taxon>
        <taxon>ecological metagenomes</taxon>
    </lineage>
</organism>
<dbReference type="NCBIfam" id="TIGR01361">
    <property type="entry name" value="DAHP_synth_Bsub"/>
    <property type="match status" value="1"/>
</dbReference>
<dbReference type="InterPro" id="IPR006218">
    <property type="entry name" value="DAHP1/KDSA"/>
</dbReference>
<dbReference type="PANTHER" id="PTHR43018:SF2">
    <property type="entry name" value="PHOSPHO-2-DEHYDRO-3-DEOXYHEPTONATE ALDOLASE"/>
    <property type="match status" value="1"/>
</dbReference>
<reference evidence="4" key="1">
    <citation type="journal article" date="2014" name="Front. Microbiol.">
        <title>High frequency of phylogenetically diverse reductive dehalogenase-homologous genes in deep subseafloor sedimentary metagenomes.</title>
        <authorList>
            <person name="Kawai M."/>
            <person name="Futagami T."/>
            <person name="Toyoda A."/>
            <person name="Takaki Y."/>
            <person name="Nishi S."/>
            <person name="Hori S."/>
            <person name="Arai W."/>
            <person name="Tsubouchi T."/>
            <person name="Morono Y."/>
            <person name="Uchiyama I."/>
            <person name="Ito T."/>
            <person name="Fujiyama A."/>
            <person name="Inagaki F."/>
            <person name="Takami H."/>
        </authorList>
    </citation>
    <scope>NUCLEOTIDE SEQUENCE</scope>
    <source>
        <strain evidence="4">Expedition CK06-06</strain>
    </source>
</reference>
<dbReference type="SUPFAM" id="SSF51569">
    <property type="entry name" value="Aldolase"/>
    <property type="match status" value="1"/>
</dbReference>
<dbReference type="EMBL" id="BARW01008064">
    <property type="protein sequence ID" value="GAI79889.1"/>
    <property type="molecule type" value="Genomic_DNA"/>
</dbReference>
<sequence>MIVGMRTGTTPEEIDGVVQRAKSLGLSVQLNLGTDKTVVAILGSNTGQLPTDIFAVLPGVENVTRIMKPYKLASREFKEEDSLVSINGIEIGGKRIVVMAGPCAVESEEQLIEAGRAIKESGASILRGGAFKPRTSPFSFHGMEKAGLELLAQAKKQFGTPVITEVVDPHDVSLVSKYTDILQIGSRNMQNFALLTAIGKSKRPVVLKRGFSCTITEWLTAADYLLAGGNNQVILCERGIRTFEDSIRFSLDISSIPVIKRFSHLPIIVDPSHAAGHYSLVPAIAKAAVAAGADGLLVEVHPNPKEALVDGLQSLTPSDFARLMEELRSIAKSVGRYI</sequence>
<feature type="domain" description="DAHP synthase ferredoxin-like" evidence="3">
    <location>
        <begin position="1"/>
        <end position="68"/>
    </location>
</feature>
<dbReference type="NCBIfam" id="NF006421">
    <property type="entry name" value="PRK08673.1"/>
    <property type="match status" value="1"/>
</dbReference>
<evidence type="ECO:0000259" key="3">
    <source>
        <dbReference type="Pfam" id="PF18152"/>
    </source>
</evidence>
<dbReference type="AlphaFoldDB" id="X1TIM3"/>
<evidence type="ECO:0000259" key="2">
    <source>
        <dbReference type="Pfam" id="PF00793"/>
    </source>
</evidence>
<dbReference type="InterPro" id="IPR013785">
    <property type="entry name" value="Aldolase_TIM"/>
</dbReference>
<dbReference type="GO" id="GO:0016832">
    <property type="term" value="F:aldehyde-lyase activity"/>
    <property type="evidence" value="ECO:0007669"/>
    <property type="project" value="InterPro"/>
</dbReference>
<feature type="domain" description="DAHP synthetase I/KDSA" evidence="2">
    <location>
        <begin position="88"/>
        <end position="330"/>
    </location>
</feature>
<evidence type="ECO:0008006" key="5">
    <source>
        <dbReference type="Google" id="ProtNLM"/>
    </source>
</evidence>
<name>X1TIM3_9ZZZZ</name>
<evidence type="ECO:0000256" key="1">
    <source>
        <dbReference type="ARBA" id="ARBA00022679"/>
    </source>
</evidence>
<dbReference type="Pfam" id="PF00793">
    <property type="entry name" value="DAHP_synth_1"/>
    <property type="match status" value="1"/>
</dbReference>
<gene>
    <name evidence="4" type="ORF">S12H4_16642</name>
</gene>
<dbReference type="GO" id="GO:0016740">
    <property type="term" value="F:transferase activity"/>
    <property type="evidence" value="ECO:0007669"/>
    <property type="project" value="UniProtKB-KW"/>
</dbReference>
<dbReference type="Gene3D" id="3.30.70.1140">
    <property type="entry name" value="Phospho-2-dehydro-3-deoxyheptonate aldolase, domain 1"/>
    <property type="match status" value="1"/>
</dbReference>
<dbReference type="PANTHER" id="PTHR43018">
    <property type="entry name" value="PHOSPHO-2-DEHYDRO-3-DEOXYHEPTONATE ALDOLASE"/>
    <property type="match status" value="1"/>
</dbReference>
<comment type="caution">
    <text evidence="4">The sequence shown here is derived from an EMBL/GenBank/DDBJ whole genome shotgun (WGS) entry which is preliminary data.</text>
</comment>